<evidence type="ECO:0000313" key="3">
    <source>
        <dbReference type="Proteomes" id="UP000004688"/>
    </source>
</evidence>
<dbReference type="eggNOG" id="COG3431">
    <property type="taxonomic scope" value="Bacteria"/>
</dbReference>
<dbReference type="AlphaFoldDB" id="M9RPU8"/>
<reference evidence="2 3" key="1">
    <citation type="journal article" date="2013" name="PLoS ONE">
        <title>Poles Apart: Arctic and Antarctic Octadecabacter strains Share High Genome Plasticity and a New Type of Xanthorhodopsin.</title>
        <authorList>
            <person name="Vollmers J."/>
            <person name="Voget S."/>
            <person name="Dietrich S."/>
            <person name="Gollnow K."/>
            <person name="Smits M."/>
            <person name="Meyer K."/>
            <person name="Brinkhoff T."/>
            <person name="Simon M."/>
            <person name="Daniel R."/>
        </authorList>
    </citation>
    <scope>NUCLEOTIDE SEQUENCE [LARGE SCALE GENOMIC DNA]</scope>
    <source>
        <strain evidence="2 3">238</strain>
    </source>
</reference>
<evidence type="ECO:0000259" key="1">
    <source>
        <dbReference type="PROSITE" id="PS50925"/>
    </source>
</evidence>
<dbReference type="SUPFAM" id="SSF54975">
    <property type="entry name" value="Acylphosphatase/BLUF domain-like"/>
    <property type="match status" value="1"/>
</dbReference>
<dbReference type="InterPro" id="IPR007024">
    <property type="entry name" value="BLUF_domain"/>
</dbReference>
<dbReference type="STRING" id="391616.OA238_c23510"/>
<evidence type="ECO:0000313" key="2">
    <source>
        <dbReference type="EMBL" id="AGI72421.1"/>
    </source>
</evidence>
<proteinExistence type="predicted"/>
<dbReference type="GO" id="GO:0009882">
    <property type="term" value="F:blue light photoreceptor activity"/>
    <property type="evidence" value="ECO:0007669"/>
    <property type="project" value="InterPro"/>
</dbReference>
<dbReference type="OrthoDB" id="196105at2"/>
<dbReference type="KEGG" id="oar:OA238_c23510"/>
<dbReference type="RefSeq" id="WP_015495510.1">
    <property type="nucleotide sequence ID" value="NC_020908.1"/>
</dbReference>
<accession>M9RPU8</accession>
<gene>
    <name evidence="2" type="ORF">OA238_c23510</name>
</gene>
<organism evidence="2 3">
    <name type="scientific">Octadecabacter arcticus 238</name>
    <dbReference type="NCBI Taxonomy" id="391616"/>
    <lineage>
        <taxon>Bacteria</taxon>
        <taxon>Pseudomonadati</taxon>
        <taxon>Pseudomonadota</taxon>
        <taxon>Alphaproteobacteria</taxon>
        <taxon>Rhodobacterales</taxon>
        <taxon>Roseobacteraceae</taxon>
        <taxon>Octadecabacter</taxon>
    </lineage>
</organism>
<dbReference type="EMBL" id="CP003742">
    <property type="protein sequence ID" value="AGI72421.1"/>
    <property type="molecule type" value="Genomic_DNA"/>
</dbReference>
<dbReference type="Gene3D" id="3.30.70.100">
    <property type="match status" value="1"/>
</dbReference>
<dbReference type="Pfam" id="PF04940">
    <property type="entry name" value="BLUF"/>
    <property type="match status" value="1"/>
</dbReference>
<dbReference type="PROSITE" id="PS50925">
    <property type="entry name" value="BLUF"/>
    <property type="match status" value="1"/>
</dbReference>
<feature type="domain" description="BLUF" evidence="1">
    <location>
        <begin position="2"/>
        <end position="94"/>
    </location>
</feature>
<dbReference type="SMART" id="SM01034">
    <property type="entry name" value="BLUF"/>
    <property type="match status" value="1"/>
</dbReference>
<dbReference type="InterPro" id="IPR036046">
    <property type="entry name" value="Acylphosphatase-like_dom_sf"/>
</dbReference>
<dbReference type="GO" id="GO:0071949">
    <property type="term" value="F:FAD binding"/>
    <property type="evidence" value="ECO:0007669"/>
    <property type="project" value="InterPro"/>
</dbReference>
<protein>
    <submittedName>
        <fullName evidence="2">BLUF domain-containing protein</fullName>
    </submittedName>
</protein>
<dbReference type="HOGENOM" id="CLU_097099_2_1_5"/>
<keyword evidence="3" id="KW-1185">Reference proteome</keyword>
<sequence length="146" mass="17031">MLYQLAYTSFSRLPLQEATLSDILGASRRNNSRDEITGILMYEDRTFFQVLEGEQSAVEDCYYKRILNDHRHCRSSLYWYGLSERRVFSDWVMGHVGPHEIGRYTKDTFMSLDDLKGDETSLANTKDLALELAKSVYLDFVKIRLI</sequence>
<name>M9RPU8_9RHOB</name>
<dbReference type="Proteomes" id="UP000004688">
    <property type="component" value="Chromosome"/>
</dbReference>